<comment type="subcellular location">
    <subcellularLocation>
        <location evidence="1 8">Cell membrane</location>
        <topology evidence="1 8">Multi-pass membrane protein</topology>
    </subcellularLocation>
</comment>
<dbReference type="EMBL" id="JACJIK010000001">
    <property type="protein sequence ID" value="MBA9058978.1"/>
    <property type="molecule type" value="Genomic_DNA"/>
</dbReference>
<dbReference type="PANTHER" id="PTHR30269:SF0">
    <property type="entry name" value="MEMBRANE TRANSPORTER PROTEIN YFCA-RELATED"/>
    <property type="match status" value="1"/>
</dbReference>
<dbReference type="Proteomes" id="UP000572670">
    <property type="component" value="Unassembled WGS sequence"/>
</dbReference>
<keyword evidence="7 8" id="KW-0472">Membrane</keyword>
<dbReference type="PANTHER" id="PTHR30269">
    <property type="entry name" value="TRANSMEMBRANE PROTEIN YFCA"/>
    <property type="match status" value="1"/>
</dbReference>
<keyword evidence="4 8" id="KW-1003">Cell membrane</keyword>
<evidence type="ECO:0000256" key="7">
    <source>
        <dbReference type="ARBA" id="ARBA00023136"/>
    </source>
</evidence>
<feature type="transmembrane region" description="Helical" evidence="8">
    <location>
        <begin position="108"/>
        <end position="127"/>
    </location>
</feature>
<evidence type="ECO:0000256" key="2">
    <source>
        <dbReference type="ARBA" id="ARBA00009142"/>
    </source>
</evidence>
<feature type="transmembrane region" description="Helical" evidence="8">
    <location>
        <begin position="54"/>
        <end position="73"/>
    </location>
</feature>
<gene>
    <name evidence="9" type="ORF">HDA34_000685</name>
</gene>
<dbReference type="InterPro" id="IPR052017">
    <property type="entry name" value="TSUP"/>
</dbReference>
<feature type="transmembrane region" description="Helical" evidence="8">
    <location>
        <begin position="133"/>
        <end position="151"/>
    </location>
</feature>
<evidence type="ECO:0000256" key="6">
    <source>
        <dbReference type="ARBA" id="ARBA00022989"/>
    </source>
</evidence>
<protein>
    <recommendedName>
        <fullName evidence="8">Probable membrane transporter protein</fullName>
    </recommendedName>
</protein>
<accession>A0ABR6CYQ2</accession>
<sequence length="290" mass="29270">MPPARRAPCPWTGPSRRCSRRCATGAEWFGAVELTAGLLVLVLAAGFAAGWIDAVVGGGGLLQLPALLLVPGLSPIQALATNKLGSVFGTATSALTYRRRLRQDLSTALPMAAVAFAAALGGAVVAAHLPAGVIRPVILAALIAVAVFTAVRPGLGQVAGVGPRRSTALARAVALGAAVGFYDGVLGPGTGTFLILGLVLLLKFDFLHASAQAKVVNLATNLGALAYFVPSGHAVLGLGLLLGAANLMGGYVGARMAIARGTGFIRVVYLMVVTALIVKVGADTLAPLLR</sequence>
<evidence type="ECO:0000256" key="5">
    <source>
        <dbReference type="ARBA" id="ARBA00022692"/>
    </source>
</evidence>
<evidence type="ECO:0000256" key="8">
    <source>
        <dbReference type="RuleBase" id="RU363041"/>
    </source>
</evidence>
<evidence type="ECO:0000313" key="9">
    <source>
        <dbReference type="EMBL" id="MBA9058978.1"/>
    </source>
</evidence>
<reference evidence="9 10" key="1">
    <citation type="submission" date="2020-08" db="EMBL/GenBank/DDBJ databases">
        <title>Sequencing the genomes of 1000 actinobacteria strains.</title>
        <authorList>
            <person name="Klenk H.-P."/>
        </authorList>
    </citation>
    <scope>NUCLEOTIDE SEQUENCE [LARGE SCALE GENOMIC DNA]</scope>
    <source>
        <strain evidence="9 10">DSM 21948</strain>
    </source>
</reference>
<keyword evidence="3" id="KW-0813">Transport</keyword>
<evidence type="ECO:0000256" key="1">
    <source>
        <dbReference type="ARBA" id="ARBA00004651"/>
    </source>
</evidence>
<name>A0ABR6CYQ2_9MICC</name>
<comment type="similarity">
    <text evidence="2 8">Belongs to the 4-toluene sulfonate uptake permease (TSUP) (TC 2.A.102) family.</text>
</comment>
<dbReference type="Pfam" id="PF01925">
    <property type="entry name" value="TauE"/>
    <property type="match status" value="1"/>
</dbReference>
<evidence type="ECO:0000313" key="10">
    <source>
        <dbReference type="Proteomes" id="UP000572670"/>
    </source>
</evidence>
<evidence type="ECO:0000256" key="4">
    <source>
        <dbReference type="ARBA" id="ARBA00022475"/>
    </source>
</evidence>
<dbReference type="InterPro" id="IPR002781">
    <property type="entry name" value="TM_pro_TauE-like"/>
</dbReference>
<proteinExistence type="inferred from homology"/>
<keyword evidence="5 8" id="KW-0812">Transmembrane</keyword>
<feature type="transmembrane region" description="Helical" evidence="8">
    <location>
        <begin position="263"/>
        <end position="282"/>
    </location>
</feature>
<organism evidence="9 10">
    <name type="scientific">Micrococcus yunnanensis</name>
    <dbReference type="NCBI Taxonomy" id="566027"/>
    <lineage>
        <taxon>Bacteria</taxon>
        <taxon>Bacillati</taxon>
        <taxon>Actinomycetota</taxon>
        <taxon>Actinomycetes</taxon>
        <taxon>Micrococcales</taxon>
        <taxon>Micrococcaceae</taxon>
        <taxon>Micrococcus</taxon>
    </lineage>
</organism>
<comment type="caution">
    <text evidence="9">The sequence shown here is derived from an EMBL/GenBank/DDBJ whole genome shotgun (WGS) entry which is preliminary data.</text>
</comment>
<keyword evidence="6 8" id="KW-1133">Transmembrane helix</keyword>
<keyword evidence="10" id="KW-1185">Reference proteome</keyword>
<evidence type="ECO:0000256" key="3">
    <source>
        <dbReference type="ARBA" id="ARBA00022448"/>
    </source>
</evidence>
<feature type="transmembrane region" description="Helical" evidence="8">
    <location>
        <begin position="26"/>
        <end position="48"/>
    </location>
</feature>
<feature type="transmembrane region" description="Helical" evidence="8">
    <location>
        <begin position="172"/>
        <end position="202"/>
    </location>
</feature>